<feature type="transmembrane region" description="Helical" evidence="1">
    <location>
        <begin position="77"/>
        <end position="98"/>
    </location>
</feature>
<feature type="transmembrane region" description="Helical" evidence="1">
    <location>
        <begin position="51"/>
        <end position="71"/>
    </location>
</feature>
<sequence length="262" mass="29078">MYEISTTTGSLIFTCTTLSISAMCTCIGAVLIPGVSLIRHYFHRRVSLANTMANVGTSVAIIAVPPIITILNHEYGIRGAFLISAAMELHMMVAGMLMRPVNAYKQLFSFYNCVKMYSFYNCVKMYSFYNCVKMYSFYNCVKIYSFYNCSGILAQFLRFFTTFETLLLMVIIMGMLIGVRLCMMPLLAQEIVGREKMPQAFSIIATTGTLCGAIANPIFGAVVDATGDFVVVLHICGVMYILGAALMLTMPLCARLDKKNKH</sequence>
<dbReference type="PANTHER" id="PTHR11360">
    <property type="entry name" value="MONOCARBOXYLATE TRANSPORTER"/>
    <property type="match status" value="1"/>
</dbReference>
<dbReference type="Gene3D" id="1.20.1250.20">
    <property type="entry name" value="MFS general substrate transporter like domains"/>
    <property type="match status" value="1"/>
</dbReference>
<reference evidence="3" key="1">
    <citation type="submission" date="2025-08" db="UniProtKB">
        <authorList>
            <consortium name="RefSeq"/>
        </authorList>
    </citation>
    <scope>IDENTIFICATION</scope>
</reference>
<gene>
    <name evidence="3" type="primary">LOC106011893</name>
</gene>
<dbReference type="GeneID" id="106011893"/>
<feature type="transmembrane region" description="Helical" evidence="1">
    <location>
        <begin position="20"/>
        <end position="39"/>
    </location>
</feature>
<evidence type="ECO:0000313" key="3">
    <source>
        <dbReference type="RefSeq" id="XP_012938506.2"/>
    </source>
</evidence>
<feature type="transmembrane region" description="Helical" evidence="1">
    <location>
        <begin position="143"/>
        <end position="160"/>
    </location>
</feature>
<proteinExistence type="predicted"/>
<dbReference type="Proteomes" id="UP000694888">
    <property type="component" value="Unplaced"/>
</dbReference>
<feature type="transmembrane region" description="Helical" evidence="1">
    <location>
        <begin position="200"/>
        <end position="223"/>
    </location>
</feature>
<evidence type="ECO:0000313" key="2">
    <source>
        <dbReference type="Proteomes" id="UP000694888"/>
    </source>
</evidence>
<keyword evidence="2" id="KW-1185">Reference proteome</keyword>
<keyword evidence="1" id="KW-0812">Transmembrane</keyword>
<feature type="transmembrane region" description="Helical" evidence="1">
    <location>
        <begin position="229"/>
        <end position="254"/>
    </location>
</feature>
<keyword evidence="1" id="KW-1133">Transmembrane helix</keyword>
<organism evidence="2 3">
    <name type="scientific">Aplysia californica</name>
    <name type="common">California sea hare</name>
    <dbReference type="NCBI Taxonomy" id="6500"/>
    <lineage>
        <taxon>Eukaryota</taxon>
        <taxon>Metazoa</taxon>
        <taxon>Spiralia</taxon>
        <taxon>Lophotrochozoa</taxon>
        <taxon>Mollusca</taxon>
        <taxon>Gastropoda</taxon>
        <taxon>Heterobranchia</taxon>
        <taxon>Euthyneura</taxon>
        <taxon>Tectipleura</taxon>
        <taxon>Aplysiida</taxon>
        <taxon>Aplysioidea</taxon>
        <taxon>Aplysiidae</taxon>
        <taxon>Aplysia</taxon>
    </lineage>
</organism>
<dbReference type="PANTHER" id="PTHR11360:SF303">
    <property type="entry name" value="MAJOR FACILITATOR SUPERFAMILY (MFS) PROFILE DOMAIN-CONTAINING PROTEIN"/>
    <property type="match status" value="1"/>
</dbReference>
<dbReference type="InterPro" id="IPR050327">
    <property type="entry name" value="Proton-linked_MCT"/>
</dbReference>
<name>A0ABM1A0T6_APLCA</name>
<dbReference type="InterPro" id="IPR036259">
    <property type="entry name" value="MFS_trans_sf"/>
</dbReference>
<accession>A0ABM1A0T6</accession>
<evidence type="ECO:0000256" key="1">
    <source>
        <dbReference type="SAM" id="Phobius"/>
    </source>
</evidence>
<feature type="transmembrane region" description="Helical" evidence="1">
    <location>
        <begin position="166"/>
        <end position="188"/>
    </location>
</feature>
<keyword evidence="1" id="KW-0472">Membrane</keyword>
<dbReference type="SUPFAM" id="SSF103473">
    <property type="entry name" value="MFS general substrate transporter"/>
    <property type="match status" value="1"/>
</dbReference>
<protein>
    <submittedName>
        <fullName evidence="3">Monocarboxylate transporter 13</fullName>
    </submittedName>
</protein>
<dbReference type="RefSeq" id="XP_012938506.2">
    <property type="nucleotide sequence ID" value="XM_013083052.2"/>
</dbReference>